<keyword evidence="1" id="KW-0175">Coiled coil</keyword>
<sequence>MSLSSRLSLLTTLLSILLIAIFVAAENANKDEPCGIFVPESKVRQVVSEHLTPYAKQYADCLKSLKQIQSQIATQTTKQTGINKEAALIKKLLETVQAKVENRHNEKAKVIQNLKDLLNKLKNPSEEVKKALDSLNEELKKQKGQCESVNAHRSKYVSALKNIDQAESNMRYADQVIAKYEGQKTTYSKKVKEFEKLVNTHVKTIKTHVSKKDAVEKTRDICLKSKEEHVEFTAKYKTCTGKLNPLKTDYKVCSTSRTSASTKNAALEKSIHSLEKKVQQLNGENSKWKNLAEQYKPKTPGADAAKDEDPAQPITRYTGAHHICRASGDPHYLALNADNTPRKANYDVYNQEGDFLLFRSPDNEFEVQTRLAYTKQWGMHSSQSAVAVRADGNVIESYGGDNFKINGQREVIPAGHSKTLKGGVIVRCSQRNTNIQTYTISEPDGGIITFSAVKLPEGVYYHNIVLHSPVAWSKIAKGLCVFPVRSVEKVLQLRTDNKPGLHIFGTAYVSDNKNHASSKVEWKNGKLKEDAENFCFNILHRRGELFHDCCLDAKISGSLEVLKGYAAQNENIDKMMNIEDDQNKTPLGRGYHILSRVLRALATTQKDMETHNVVKLIASAGVPTYQQKVSEIMKRLDREIDTVRAVNAELGKRFAA</sequence>
<feature type="coiled-coil region" evidence="1">
    <location>
        <begin position="118"/>
        <end position="169"/>
    </location>
</feature>
<protein>
    <recommendedName>
        <fullName evidence="4">VWFD domain-containing protein</fullName>
    </recommendedName>
</protein>
<feature type="signal peptide" evidence="2">
    <location>
        <begin position="1"/>
        <end position="25"/>
    </location>
</feature>
<feature type="chain" id="PRO_5031259203" description="VWFD domain-containing protein" evidence="2">
    <location>
        <begin position="26"/>
        <end position="656"/>
    </location>
</feature>
<organism evidence="3">
    <name type="scientific">Percolomonas cosmopolitus</name>
    <dbReference type="NCBI Taxonomy" id="63605"/>
    <lineage>
        <taxon>Eukaryota</taxon>
        <taxon>Discoba</taxon>
        <taxon>Heterolobosea</taxon>
        <taxon>Tetramitia</taxon>
        <taxon>Eutetramitia</taxon>
        <taxon>Percolomonadidae</taxon>
        <taxon>Percolomonas</taxon>
    </lineage>
</organism>
<reference evidence="3" key="1">
    <citation type="submission" date="2021-01" db="EMBL/GenBank/DDBJ databases">
        <authorList>
            <person name="Corre E."/>
            <person name="Pelletier E."/>
            <person name="Niang G."/>
            <person name="Scheremetjew M."/>
            <person name="Finn R."/>
            <person name="Kale V."/>
            <person name="Holt S."/>
            <person name="Cochrane G."/>
            <person name="Meng A."/>
            <person name="Brown T."/>
            <person name="Cohen L."/>
        </authorList>
    </citation>
    <scope>NUCLEOTIDE SEQUENCE</scope>
    <source>
        <strain evidence="3">WS</strain>
    </source>
</reference>
<name>A0A7S1KQE2_9EUKA</name>
<keyword evidence="2" id="KW-0732">Signal</keyword>
<dbReference type="AlphaFoldDB" id="A0A7S1KQE2"/>
<dbReference type="EMBL" id="HBGD01005477">
    <property type="protein sequence ID" value="CAD9081302.1"/>
    <property type="molecule type" value="Transcribed_RNA"/>
</dbReference>
<evidence type="ECO:0000256" key="1">
    <source>
        <dbReference type="SAM" id="Coils"/>
    </source>
</evidence>
<evidence type="ECO:0000313" key="3">
    <source>
        <dbReference type="EMBL" id="CAD9081302.1"/>
    </source>
</evidence>
<proteinExistence type="predicted"/>
<gene>
    <name evidence="3" type="ORF">PCOS0759_LOCUS4542</name>
</gene>
<evidence type="ECO:0008006" key="4">
    <source>
        <dbReference type="Google" id="ProtNLM"/>
    </source>
</evidence>
<accession>A0A7S1KQE2</accession>
<feature type="coiled-coil region" evidence="1">
    <location>
        <begin position="257"/>
        <end position="291"/>
    </location>
</feature>
<evidence type="ECO:0000256" key="2">
    <source>
        <dbReference type="SAM" id="SignalP"/>
    </source>
</evidence>